<keyword evidence="2" id="KW-1185">Reference proteome</keyword>
<keyword evidence="1" id="KW-1133">Transmembrane helix</keyword>
<evidence type="ECO:0000313" key="3">
    <source>
        <dbReference type="RefSeq" id="XP_013418887.1"/>
    </source>
</evidence>
<dbReference type="OrthoDB" id="10054007at2759"/>
<feature type="transmembrane region" description="Helical" evidence="1">
    <location>
        <begin position="61"/>
        <end position="81"/>
    </location>
</feature>
<gene>
    <name evidence="3" type="primary">LOC106179696</name>
</gene>
<dbReference type="RefSeq" id="XP_013418887.1">
    <property type="nucleotide sequence ID" value="XM_013563433.1"/>
</dbReference>
<organism evidence="2 3">
    <name type="scientific">Lingula anatina</name>
    <name type="common">Brachiopod</name>
    <name type="synonym">Lingula unguis</name>
    <dbReference type="NCBI Taxonomy" id="7574"/>
    <lineage>
        <taxon>Eukaryota</taxon>
        <taxon>Metazoa</taxon>
        <taxon>Spiralia</taxon>
        <taxon>Lophotrochozoa</taxon>
        <taxon>Brachiopoda</taxon>
        <taxon>Linguliformea</taxon>
        <taxon>Lingulata</taxon>
        <taxon>Lingulida</taxon>
        <taxon>Linguloidea</taxon>
        <taxon>Lingulidae</taxon>
        <taxon>Lingula</taxon>
    </lineage>
</organism>
<protein>
    <submittedName>
        <fullName evidence="3">Uncharacterized protein LOC106179696 isoform X2</fullName>
    </submittedName>
</protein>
<dbReference type="Proteomes" id="UP000085678">
    <property type="component" value="Unplaced"/>
</dbReference>
<feature type="transmembrane region" description="Helical" evidence="1">
    <location>
        <begin position="232"/>
        <end position="250"/>
    </location>
</feature>
<dbReference type="GeneID" id="106179696"/>
<feature type="transmembrane region" description="Helical" evidence="1">
    <location>
        <begin position="126"/>
        <end position="146"/>
    </location>
</feature>
<dbReference type="AlphaFoldDB" id="A0A1S3K8Q8"/>
<keyword evidence="1" id="KW-0472">Membrane</keyword>
<feature type="transmembrane region" description="Helical" evidence="1">
    <location>
        <begin position="31"/>
        <end position="49"/>
    </location>
</feature>
<feature type="transmembrane region" description="Helical" evidence="1">
    <location>
        <begin position="202"/>
        <end position="220"/>
    </location>
</feature>
<name>A0A1S3K8Q8_LINAN</name>
<evidence type="ECO:0000256" key="1">
    <source>
        <dbReference type="SAM" id="Phobius"/>
    </source>
</evidence>
<keyword evidence="1" id="KW-0812">Transmembrane</keyword>
<sequence>MEMFYTIAVVFILIFLTTAWTSKRTWLMTDLVATTVFGLIKLVYPHVLLQTQTNIDFDSTHVFLTRIYATVILGSNVFYLLSRSSVDERVSSAVLSSRVLATSCMLLSKFYVQVMEKNSPLTDEHLYFGFLGTLLWLLGNLIHIILNRPPEQFQGGSKNMNAFLGLDYYATFLLGIAHLAFPQVVLLKLFRYTAIDGLHTHTTRLLGTMLIASALLSQAAREFTYDKDKQAVLLGRVLIPVLQLFVILYHHAALEALTVHQVLWMCGTLVGPALLNATLGIFMNPVKPPRGDKKYD</sequence>
<accession>A0A1S3K8Q8</accession>
<feature type="transmembrane region" description="Helical" evidence="1">
    <location>
        <begin position="262"/>
        <end position="283"/>
    </location>
</feature>
<evidence type="ECO:0000313" key="2">
    <source>
        <dbReference type="Proteomes" id="UP000085678"/>
    </source>
</evidence>
<proteinExistence type="predicted"/>
<reference evidence="3" key="1">
    <citation type="submission" date="2025-08" db="UniProtKB">
        <authorList>
            <consortium name="RefSeq"/>
        </authorList>
    </citation>
    <scope>IDENTIFICATION</scope>
    <source>
        <tissue evidence="3">Gonads</tissue>
    </source>
</reference>
<feature type="transmembrane region" description="Helical" evidence="1">
    <location>
        <begin position="166"/>
        <end position="190"/>
    </location>
</feature>